<dbReference type="InterPro" id="IPR005119">
    <property type="entry name" value="LysR_subst-bd"/>
</dbReference>
<evidence type="ECO:0000256" key="2">
    <source>
        <dbReference type="ARBA" id="ARBA00023015"/>
    </source>
</evidence>
<organism evidence="6 7">
    <name type="scientific">Pelomonas cellulosilytica</name>
    <dbReference type="NCBI Taxonomy" id="2906762"/>
    <lineage>
        <taxon>Bacteria</taxon>
        <taxon>Pseudomonadati</taxon>
        <taxon>Pseudomonadota</taxon>
        <taxon>Betaproteobacteria</taxon>
        <taxon>Burkholderiales</taxon>
        <taxon>Sphaerotilaceae</taxon>
        <taxon>Roseateles</taxon>
    </lineage>
</organism>
<sequence length="303" mass="32122">MRLRHIEVFHAIMQAGSISGAAQLLHISQPAVTKVLQHAELQLGMPLFDRVRGKLYPTPEAQRLFVEVDKLTRDLVGIRRLAANLKSGESEHVRLVATPAVAMALLPAAMTPWCAAHPKARCSLATHHTREIVSALLLGDADLALSLQDPRHPGIKTEIIASGAMVALCPLGSPEGRAIGPLRLTDLRSEVIGLPPDDPLAGLLHHAAESLDDGDAAPLAGRLTVQTYQLARGLAEAGVGVALVDPFTAASADPARVRLRPLEPTLTVHLHLLTAASAPLAQAARRLVKCLQTAAQAHLAQLP</sequence>
<dbReference type="PANTHER" id="PTHR30427">
    <property type="entry name" value="TRANSCRIPTIONAL ACTIVATOR PROTEIN LYSR"/>
    <property type="match status" value="1"/>
</dbReference>
<name>A0ABS8Y2K3_9BURK</name>
<gene>
    <name evidence="6" type="ORF">LXT13_23295</name>
</gene>
<dbReference type="Pfam" id="PF03466">
    <property type="entry name" value="LysR_substrate"/>
    <property type="match status" value="1"/>
</dbReference>
<keyword evidence="7" id="KW-1185">Reference proteome</keyword>
<reference evidence="6 7" key="1">
    <citation type="submission" date="2021-12" db="EMBL/GenBank/DDBJ databases">
        <title>Genome seq of P8.</title>
        <authorList>
            <person name="Seo T."/>
        </authorList>
    </citation>
    <scope>NUCLEOTIDE SEQUENCE [LARGE SCALE GENOMIC DNA]</scope>
    <source>
        <strain evidence="6 7">P8</strain>
    </source>
</reference>
<feature type="domain" description="HTH lysR-type" evidence="5">
    <location>
        <begin position="1"/>
        <end position="58"/>
    </location>
</feature>
<dbReference type="RefSeq" id="WP_233374707.1">
    <property type="nucleotide sequence ID" value="NZ_JAJTWU010000010.1"/>
</dbReference>
<dbReference type="InterPro" id="IPR036388">
    <property type="entry name" value="WH-like_DNA-bd_sf"/>
</dbReference>
<dbReference type="SUPFAM" id="SSF46785">
    <property type="entry name" value="Winged helix' DNA-binding domain"/>
    <property type="match status" value="1"/>
</dbReference>
<dbReference type="PROSITE" id="PS50931">
    <property type="entry name" value="HTH_LYSR"/>
    <property type="match status" value="1"/>
</dbReference>
<dbReference type="InterPro" id="IPR000847">
    <property type="entry name" value="LysR_HTH_N"/>
</dbReference>
<dbReference type="Pfam" id="PF00126">
    <property type="entry name" value="HTH_1"/>
    <property type="match status" value="1"/>
</dbReference>
<dbReference type="Gene3D" id="1.10.10.10">
    <property type="entry name" value="Winged helix-like DNA-binding domain superfamily/Winged helix DNA-binding domain"/>
    <property type="match status" value="1"/>
</dbReference>
<protein>
    <submittedName>
        <fullName evidence="6">LysR substrate-binding domain-containing protein</fullName>
    </submittedName>
</protein>
<dbReference type="PRINTS" id="PR00039">
    <property type="entry name" value="HTHLYSR"/>
</dbReference>
<evidence type="ECO:0000313" key="7">
    <source>
        <dbReference type="Proteomes" id="UP001200741"/>
    </source>
</evidence>
<evidence type="ECO:0000313" key="6">
    <source>
        <dbReference type="EMBL" id="MCE4557326.1"/>
    </source>
</evidence>
<evidence type="ECO:0000259" key="5">
    <source>
        <dbReference type="PROSITE" id="PS50931"/>
    </source>
</evidence>
<dbReference type="SUPFAM" id="SSF53850">
    <property type="entry name" value="Periplasmic binding protein-like II"/>
    <property type="match status" value="1"/>
</dbReference>
<comment type="similarity">
    <text evidence="1">Belongs to the LysR transcriptional regulatory family.</text>
</comment>
<proteinExistence type="inferred from homology"/>
<dbReference type="Gene3D" id="3.40.190.10">
    <property type="entry name" value="Periplasmic binding protein-like II"/>
    <property type="match status" value="2"/>
</dbReference>
<keyword evidence="4" id="KW-0804">Transcription</keyword>
<dbReference type="PANTHER" id="PTHR30427:SF1">
    <property type="entry name" value="TRANSCRIPTIONAL ACTIVATOR PROTEIN LYSR"/>
    <property type="match status" value="1"/>
</dbReference>
<evidence type="ECO:0000256" key="1">
    <source>
        <dbReference type="ARBA" id="ARBA00009437"/>
    </source>
</evidence>
<evidence type="ECO:0000256" key="4">
    <source>
        <dbReference type="ARBA" id="ARBA00023163"/>
    </source>
</evidence>
<accession>A0ABS8Y2K3</accession>
<dbReference type="EMBL" id="JAJTWU010000010">
    <property type="protein sequence ID" value="MCE4557326.1"/>
    <property type="molecule type" value="Genomic_DNA"/>
</dbReference>
<dbReference type="InterPro" id="IPR036390">
    <property type="entry name" value="WH_DNA-bd_sf"/>
</dbReference>
<keyword evidence="2" id="KW-0805">Transcription regulation</keyword>
<dbReference type="Proteomes" id="UP001200741">
    <property type="component" value="Unassembled WGS sequence"/>
</dbReference>
<evidence type="ECO:0000256" key="3">
    <source>
        <dbReference type="ARBA" id="ARBA00023125"/>
    </source>
</evidence>
<comment type="caution">
    <text evidence="6">The sequence shown here is derived from an EMBL/GenBank/DDBJ whole genome shotgun (WGS) entry which is preliminary data.</text>
</comment>
<keyword evidence="3" id="KW-0238">DNA-binding</keyword>